<keyword evidence="2" id="KW-1185">Reference proteome</keyword>
<organism evidence="1 2">
    <name type="scientific">Clonostachys rosea f. rosea IK726</name>
    <dbReference type="NCBI Taxonomy" id="1349383"/>
    <lineage>
        <taxon>Eukaryota</taxon>
        <taxon>Fungi</taxon>
        <taxon>Dikarya</taxon>
        <taxon>Ascomycota</taxon>
        <taxon>Pezizomycotina</taxon>
        <taxon>Sordariomycetes</taxon>
        <taxon>Hypocreomycetidae</taxon>
        <taxon>Hypocreales</taxon>
        <taxon>Bionectriaceae</taxon>
        <taxon>Clonostachys</taxon>
    </lineage>
</organism>
<evidence type="ECO:0000313" key="2">
    <source>
        <dbReference type="Proteomes" id="UP000836387"/>
    </source>
</evidence>
<reference evidence="1" key="1">
    <citation type="submission" date="2020-04" db="EMBL/GenBank/DDBJ databases">
        <authorList>
            <person name="Broberg M."/>
        </authorList>
    </citation>
    <scope>NUCLEOTIDE SEQUENCE</scope>
</reference>
<proteinExistence type="predicted"/>
<gene>
    <name evidence="1" type="ORF">CRV2_00020650</name>
</gene>
<dbReference type="EMBL" id="CADEHS020000260">
    <property type="protein sequence ID" value="CAG9951241.1"/>
    <property type="molecule type" value="Genomic_DNA"/>
</dbReference>
<reference evidence="1" key="2">
    <citation type="submission" date="2021-10" db="EMBL/GenBank/DDBJ databases">
        <authorList>
            <person name="Piombo E."/>
        </authorList>
    </citation>
    <scope>NUCLEOTIDE SEQUENCE</scope>
</reference>
<sequence length="407" mass="43149">MAEIAAGVIAVEQLVATGVEAAAAASIARPGQLTKASLNQIAIEPSNQTSVPALARSHHTLTVINEAAFIFGGKGSGGKLCSAEVHEVLLPINEPPKTRHELYQPVGVSPVAPVPAPRFSHAACARGNEVVIHGGRDGEGPIANDGHDFWLWNSELGTWSRTQSVNQPHESPLPRYGHSIFFDRTKISLSSTAEKALVWMRTLQKRGCIALPKPSGRAFPPYRSKFPAQHGMEALFTASGANRTVLSTPFKSTHRPWTQARSDGLRLQTATSSVPGGQSRSGSVLVPFNTIMGRCYLLQLFGINRGGAVSEQSAHKDILSLQVPSAALSGSGIKDTIRDALPQTESGSLSWAEIEPTPTEPPSTSVEGKAYPSARSFFGVDDCGDGKRVILWGGEDAHGDVEVMAGS</sequence>
<accession>A0ACA9UD15</accession>
<protein>
    <submittedName>
        <fullName evidence="1">Uncharacterized protein</fullName>
    </submittedName>
</protein>
<name>A0ACA9UD15_BIOOC</name>
<comment type="caution">
    <text evidence="1">The sequence shown here is derived from an EMBL/GenBank/DDBJ whole genome shotgun (WGS) entry which is preliminary data.</text>
</comment>
<dbReference type="Proteomes" id="UP000836387">
    <property type="component" value="Unassembled WGS sequence"/>
</dbReference>
<evidence type="ECO:0000313" key="1">
    <source>
        <dbReference type="EMBL" id="CAG9951241.1"/>
    </source>
</evidence>